<sequence length="125" mass="14769">MEWSSKDVIRLIGAYRERPELWDHNDNNYKVLSRKNEAWNDIANMCGTDTLEVRRKMNSVLASFRRERKKVEMAKQGAGENDEVCSSWFGYEHLQFLIDKFRSRGSRELVSEGESKGSRSYDRER</sequence>
<dbReference type="PANTHER" id="PTHR21505:SF15">
    <property type="entry name" value="RE18252P"/>
    <property type="match status" value="1"/>
</dbReference>
<dbReference type="AlphaFoldDB" id="A0A8K0NYL4"/>
<evidence type="ECO:0000259" key="2">
    <source>
        <dbReference type="PROSITE" id="PS51029"/>
    </source>
</evidence>
<reference evidence="3" key="2">
    <citation type="submission" date="2017-10" db="EMBL/GenBank/DDBJ databases">
        <title>Ladona fulva Genome sequencing and assembly.</title>
        <authorList>
            <person name="Murali S."/>
            <person name="Richards S."/>
            <person name="Bandaranaike D."/>
            <person name="Bellair M."/>
            <person name="Blankenburg K."/>
            <person name="Chao H."/>
            <person name="Dinh H."/>
            <person name="Doddapaneni H."/>
            <person name="Dugan-Rocha S."/>
            <person name="Elkadiri S."/>
            <person name="Gnanaolivu R."/>
            <person name="Hernandez B."/>
            <person name="Skinner E."/>
            <person name="Javaid M."/>
            <person name="Lee S."/>
            <person name="Li M."/>
            <person name="Ming W."/>
            <person name="Munidasa M."/>
            <person name="Muniz J."/>
            <person name="Nguyen L."/>
            <person name="Hughes D."/>
            <person name="Osuji N."/>
            <person name="Pu L.-L."/>
            <person name="Puazo M."/>
            <person name="Qu C."/>
            <person name="Quiroz J."/>
            <person name="Raj R."/>
            <person name="Weissenberger G."/>
            <person name="Xin Y."/>
            <person name="Zou X."/>
            <person name="Han Y."/>
            <person name="Worley K."/>
            <person name="Muzny D."/>
            <person name="Gibbs R."/>
        </authorList>
    </citation>
    <scope>NUCLEOTIDE SEQUENCE</scope>
    <source>
        <strain evidence="3">Sampled in the wild</strain>
    </source>
</reference>
<dbReference type="OrthoDB" id="10051975at2759"/>
<accession>A0A8K0NYL4</accession>
<dbReference type="SMART" id="SM00595">
    <property type="entry name" value="MADF"/>
    <property type="match status" value="1"/>
</dbReference>
<name>A0A8K0NYL4_LADFU</name>
<dbReference type="InterPro" id="IPR006578">
    <property type="entry name" value="MADF-dom"/>
</dbReference>
<evidence type="ECO:0000256" key="1">
    <source>
        <dbReference type="SAM" id="MobiDB-lite"/>
    </source>
</evidence>
<dbReference type="Pfam" id="PF10545">
    <property type="entry name" value="MADF_DNA_bdg"/>
    <property type="match status" value="1"/>
</dbReference>
<dbReference type="PROSITE" id="PS51029">
    <property type="entry name" value="MADF"/>
    <property type="match status" value="1"/>
</dbReference>
<proteinExistence type="predicted"/>
<evidence type="ECO:0000313" key="3">
    <source>
        <dbReference type="EMBL" id="KAG8229235.1"/>
    </source>
</evidence>
<dbReference type="Proteomes" id="UP000792457">
    <property type="component" value="Unassembled WGS sequence"/>
</dbReference>
<comment type="caution">
    <text evidence="3">The sequence shown here is derived from an EMBL/GenBank/DDBJ whole genome shotgun (WGS) entry which is preliminary data.</text>
</comment>
<feature type="domain" description="MADF" evidence="2">
    <location>
        <begin position="10"/>
        <end position="102"/>
    </location>
</feature>
<evidence type="ECO:0000313" key="4">
    <source>
        <dbReference type="Proteomes" id="UP000792457"/>
    </source>
</evidence>
<gene>
    <name evidence="3" type="ORF">J437_LFUL007921</name>
</gene>
<dbReference type="EMBL" id="KZ308418">
    <property type="protein sequence ID" value="KAG8229235.1"/>
    <property type="molecule type" value="Genomic_DNA"/>
</dbReference>
<organism evidence="3 4">
    <name type="scientific">Ladona fulva</name>
    <name type="common">Scarce chaser dragonfly</name>
    <name type="synonym">Libellula fulva</name>
    <dbReference type="NCBI Taxonomy" id="123851"/>
    <lineage>
        <taxon>Eukaryota</taxon>
        <taxon>Metazoa</taxon>
        <taxon>Ecdysozoa</taxon>
        <taxon>Arthropoda</taxon>
        <taxon>Hexapoda</taxon>
        <taxon>Insecta</taxon>
        <taxon>Pterygota</taxon>
        <taxon>Palaeoptera</taxon>
        <taxon>Odonata</taxon>
        <taxon>Epiprocta</taxon>
        <taxon>Anisoptera</taxon>
        <taxon>Libelluloidea</taxon>
        <taxon>Libellulidae</taxon>
        <taxon>Ladona</taxon>
    </lineage>
</organism>
<keyword evidence="4" id="KW-1185">Reference proteome</keyword>
<feature type="region of interest" description="Disordered" evidence="1">
    <location>
        <begin position="106"/>
        <end position="125"/>
    </location>
</feature>
<reference evidence="3" key="1">
    <citation type="submission" date="2013-04" db="EMBL/GenBank/DDBJ databases">
        <authorList>
            <person name="Qu J."/>
            <person name="Murali S.C."/>
            <person name="Bandaranaike D."/>
            <person name="Bellair M."/>
            <person name="Blankenburg K."/>
            <person name="Chao H."/>
            <person name="Dinh H."/>
            <person name="Doddapaneni H."/>
            <person name="Downs B."/>
            <person name="Dugan-Rocha S."/>
            <person name="Elkadiri S."/>
            <person name="Gnanaolivu R.D."/>
            <person name="Hernandez B."/>
            <person name="Javaid M."/>
            <person name="Jayaseelan J.C."/>
            <person name="Lee S."/>
            <person name="Li M."/>
            <person name="Ming W."/>
            <person name="Munidasa M."/>
            <person name="Muniz J."/>
            <person name="Nguyen L."/>
            <person name="Ongeri F."/>
            <person name="Osuji N."/>
            <person name="Pu L.-L."/>
            <person name="Puazo M."/>
            <person name="Qu C."/>
            <person name="Quiroz J."/>
            <person name="Raj R."/>
            <person name="Weissenberger G."/>
            <person name="Xin Y."/>
            <person name="Zou X."/>
            <person name="Han Y."/>
            <person name="Richards S."/>
            <person name="Worley K."/>
            <person name="Muzny D."/>
            <person name="Gibbs R."/>
        </authorList>
    </citation>
    <scope>NUCLEOTIDE SEQUENCE</scope>
    <source>
        <strain evidence="3">Sampled in the wild</strain>
    </source>
</reference>
<protein>
    <recommendedName>
        <fullName evidence="2">MADF domain-containing protein</fullName>
    </recommendedName>
</protein>
<dbReference type="PANTHER" id="PTHR21505">
    <property type="entry name" value="MADF DOMAIN-CONTAINING PROTEIN-RELATED"/>
    <property type="match status" value="1"/>
</dbReference>